<dbReference type="AlphaFoldDB" id="A0A4U6D075"/>
<dbReference type="InterPro" id="IPR016181">
    <property type="entry name" value="Acyl_CoA_acyltransferase"/>
</dbReference>
<evidence type="ECO:0000313" key="2">
    <source>
        <dbReference type="Proteomes" id="UP000304900"/>
    </source>
</evidence>
<proteinExistence type="predicted"/>
<dbReference type="Proteomes" id="UP000304900">
    <property type="component" value="Unassembled WGS sequence"/>
</dbReference>
<protein>
    <submittedName>
        <fullName evidence="1">GNAT family N-acetyltransferase</fullName>
    </submittedName>
</protein>
<dbReference type="OrthoDB" id="1494628at2"/>
<dbReference type="EMBL" id="SZVO01000011">
    <property type="protein sequence ID" value="TKT89605.1"/>
    <property type="molecule type" value="Genomic_DNA"/>
</dbReference>
<organism evidence="1 2">
    <name type="scientific">Dyadobacter frigoris</name>
    <dbReference type="NCBI Taxonomy" id="2576211"/>
    <lineage>
        <taxon>Bacteria</taxon>
        <taxon>Pseudomonadati</taxon>
        <taxon>Bacteroidota</taxon>
        <taxon>Cytophagia</taxon>
        <taxon>Cytophagales</taxon>
        <taxon>Spirosomataceae</taxon>
        <taxon>Dyadobacter</taxon>
    </lineage>
</organism>
<dbReference type="Gene3D" id="3.40.630.30">
    <property type="match status" value="1"/>
</dbReference>
<keyword evidence="2" id="KW-1185">Reference proteome</keyword>
<comment type="caution">
    <text evidence="1">The sequence shown here is derived from an EMBL/GenBank/DDBJ whole genome shotgun (WGS) entry which is preliminary data.</text>
</comment>
<reference evidence="1 2" key="1">
    <citation type="submission" date="2019-05" db="EMBL/GenBank/DDBJ databases">
        <title>Dyadobacter AR-3-8 sp. nov., isolated from arctic soil.</title>
        <authorList>
            <person name="Chaudhary D.K."/>
        </authorList>
    </citation>
    <scope>NUCLEOTIDE SEQUENCE [LARGE SCALE GENOMIC DNA]</scope>
    <source>
        <strain evidence="1 2">AR-3-8</strain>
    </source>
</reference>
<gene>
    <name evidence="1" type="ORF">FDK13_22360</name>
</gene>
<dbReference type="RefSeq" id="WP_137342249.1">
    <property type="nucleotide sequence ID" value="NZ_BSQH01000009.1"/>
</dbReference>
<dbReference type="GO" id="GO:0016740">
    <property type="term" value="F:transferase activity"/>
    <property type="evidence" value="ECO:0007669"/>
    <property type="project" value="UniProtKB-KW"/>
</dbReference>
<sequence length="197" mass="22922">MLHKLLFPKENAELFALRYERQIADSLRLDKQNLEVMLNTMKSEIRVLDYFKRVLLDDENLLLRATYNHHGRFALITTRRSGYGANFHVFQLEEDWKGGTYPREACKLWYTQKGNETLFIDGIESRTRNKGAGSVAMEMLIKEAIVLNITEISGKLCTEHLKNHADRLIGFYEKFGFKVTLHNDKPDEITGEVLKKL</sequence>
<keyword evidence="1" id="KW-0808">Transferase</keyword>
<evidence type="ECO:0000313" key="1">
    <source>
        <dbReference type="EMBL" id="TKT89605.1"/>
    </source>
</evidence>
<accession>A0A4U6D075</accession>
<dbReference type="SUPFAM" id="SSF55729">
    <property type="entry name" value="Acyl-CoA N-acyltransferases (Nat)"/>
    <property type="match status" value="1"/>
</dbReference>
<name>A0A4U6D075_9BACT</name>